<sequence length="258" mass="27994">MFLLLTLFTMVWSTLWRHVRCEDPSLNVPACSSQYDYQWSVNSKGQSPCQVSGYLGSVCFGGEFSIPAVTPGEHYSLSSELQDNCTCSTISRNNSIWYCCPTLGIPGHSRLPESSTAATSTSVSSPSTAKISSTAIATTSTASSDDAHKINAGAIAGGVVGGLAFLCIVILAFIFRHPCRRRKPDGSRPVSPLEVDNDMSLAIPTPFLLHHTNTHLKPYNPSDPETYISENARHSRNIREHYLSWSGTSARYSGTAEI</sequence>
<comment type="caution">
    <text evidence="1">The sequence shown here is derived from an EMBL/GenBank/DDBJ whole genome shotgun (WGS) entry which is preliminary data.</text>
</comment>
<reference evidence="1" key="1">
    <citation type="submission" date="2022-09" db="EMBL/GenBank/DDBJ databases">
        <title>A Global Phylogenomic Analysis of the Shiitake Genus Lentinula.</title>
        <authorList>
            <consortium name="DOE Joint Genome Institute"/>
            <person name="Sierra-Patev S."/>
            <person name="Min B."/>
            <person name="Naranjo-Ortiz M."/>
            <person name="Looney B."/>
            <person name="Konkel Z."/>
            <person name="Slot J.C."/>
            <person name="Sakamoto Y."/>
            <person name="Steenwyk J.L."/>
            <person name="Rokas A."/>
            <person name="Carro J."/>
            <person name="Camarero S."/>
            <person name="Ferreira P."/>
            <person name="Molpeceres G."/>
            <person name="Ruiz-Duenas F.J."/>
            <person name="Serrano A."/>
            <person name="Henrissat B."/>
            <person name="Drula E."/>
            <person name="Hughes K.W."/>
            <person name="Mata J.L."/>
            <person name="Ishikawa N.K."/>
            <person name="Vargas-Isla R."/>
            <person name="Ushijima S."/>
            <person name="Smith C.A."/>
            <person name="Ahrendt S."/>
            <person name="Andreopoulos W."/>
            <person name="He G."/>
            <person name="Labutti K."/>
            <person name="Lipzen A."/>
            <person name="Ng V."/>
            <person name="Riley R."/>
            <person name="Sandor L."/>
            <person name="Barry K."/>
            <person name="Martinez A.T."/>
            <person name="Xiao Y."/>
            <person name="Gibbons J.G."/>
            <person name="Terashima K."/>
            <person name="Grigoriev I.V."/>
            <person name="Hibbett D.S."/>
        </authorList>
    </citation>
    <scope>NUCLEOTIDE SEQUENCE</scope>
    <source>
        <strain evidence="1">TMI1499</strain>
    </source>
</reference>
<evidence type="ECO:0000313" key="2">
    <source>
        <dbReference type="Proteomes" id="UP001163835"/>
    </source>
</evidence>
<protein>
    <submittedName>
        <fullName evidence="1">Uncharacterized protein</fullName>
    </submittedName>
</protein>
<organism evidence="1 2">
    <name type="scientific">Lentinula aff. lateritia</name>
    <dbReference type="NCBI Taxonomy" id="2804960"/>
    <lineage>
        <taxon>Eukaryota</taxon>
        <taxon>Fungi</taxon>
        <taxon>Dikarya</taxon>
        <taxon>Basidiomycota</taxon>
        <taxon>Agaricomycotina</taxon>
        <taxon>Agaricomycetes</taxon>
        <taxon>Agaricomycetidae</taxon>
        <taxon>Agaricales</taxon>
        <taxon>Marasmiineae</taxon>
        <taxon>Omphalotaceae</taxon>
        <taxon>Lentinula</taxon>
    </lineage>
</organism>
<proteinExistence type="predicted"/>
<evidence type="ECO:0000313" key="1">
    <source>
        <dbReference type="EMBL" id="KAJ3806242.1"/>
    </source>
</evidence>
<accession>A0ACC1TNP7</accession>
<gene>
    <name evidence="1" type="ORF">F5876DRAFT_69119</name>
</gene>
<dbReference type="EMBL" id="MU795453">
    <property type="protein sequence ID" value="KAJ3806242.1"/>
    <property type="molecule type" value="Genomic_DNA"/>
</dbReference>
<name>A0ACC1TNP7_9AGAR</name>
<dbReference type="Proteomes" id="UP001163835">
    <property type="component" value="Unassembled WGS sequence"/>
</dbReference>
<keyword evidence="2" id="KW-1185">Reference proteome</keyword>